<proteinExistence type="predicted"/>
<dbReference type="EMBL" id="VSSQ01043455">
    <property type="protein sequence ID" value="MPM97143.1"/>
    <property type="molecule type" value="Genomic_DNA"/>
</dbReference>
<evidence type="ECO:0000313" key="1">
    <source>
        <dbReference type="EMBL" id="MPM97143.1"/>
    </source>
</evidence>
<dbReference type="AntiFam" id="ANF00246">
    <property type="entry name" value="Shadow ORF (opposite dctM)"/>
</dbReference>
<organism evidence="1">
    <name type="scientific">bioreactor metagenome</name>
    <dbReference type="NCBI Taxonomy" id="1076179"/>
    <lineage>
        <taxon>unclassified sequences</taxon>
        <taxon>metagenomes</taxon>
        <taxon>ecological metagenomes</taxon>
    </lineage>
</organism>
<name>A0A645E8L7_9ZZZZ</name>
<gene>
    <name evidence="1" type="ORF">SDC9_144316</name>
</gene>
<sequence length="230" mass="24620">MNFLTLKYITIAKPAPNKIPGIIPAINNAFTDTLLKTLKYTNVTLGGIIGPRIPDEAIKAPLNSSGYLSLVISGIRTAHSIDATAFAEPNIAASIIAIITAAYASPPRTCPIKERINSNNFDVTPEAFITSPATMKNGIHVRPTTSIPVKILCVITFKNAGLPISKIWTTPAIPKTAAIGTPANNVIINNVPAIAISCTPLSCIYLKLPYSDLFQILSLDLILMELLKME</sequence>
<comment type="caution">
    <text evidence="1">The sequence shown here is derived from an EMBL/GenBank/DDBJ whole genome shotgun (WGS) entry which is preliminary data.</text>
</comment>
<dbReference type="AlphaFoldDB" id="A0A645E8L7"/>
<protein>
    <submittedName>
        <fullName evidence="1">Uncharacterized protein</fullName>
    </submittedName>
</protein>
<reference evidence="1" key="1">
    <citation type="submission" date="2019-08" db="EMBL/GenBank/DDBJ databases">
        <authorList>
            <person name="Kucharzyk K."/>
            <person name="Murdoch R.W."/>
            <person name="Higgins S."/>
            <person name="Loffler F."/>
        </authorList>
    </citation>
    <scope>NUCLEOTIDE SEQUENCE</scope>
</reference>
<accession>A0A645E8L7</accession>